<protein>
    <submittedName>
        <fullName evidence="1">Genomic scaffold, ProqFM164S01</fullName>
    </submittedName>
</protein>
<name>W6PWE8_PENRF</name>
<evidence type="ECO:0000313" key="2">
    <source>
        <dbReference type="Proteomes" id="UP000030686"/>
    </source>
</evidence>
<organism evidence="1 2">
    <name type="scientific">Penicillium roqueforti (strain FM164)</name>
    <dbReference type="NCBI Taxonomy" id="1365484"/>
    <lineage>
        <taxon>Eukaryota</taxon>
        <taxon>Fungi</taxon>
        <taxon>Dikarya</taxon>
        <taxon>Ascomycota</taxon>
        <taxon>Pezizomycotina</taxon>
        <taxon>Eurotiomycetes</taxon>
        <taxon>Eurotiomycetidae</taxon>
        <taxon>Eurotiales</taxon>
        <taxon>Aspergillaceae</taxon>
        <taxon>Penicillium</taxon>
    </lineage>
</organism>
<keyword evidence="2" id="KW-1185">Reference proteome</keyword>
<gene>
    <name evidence="1" type="ORF">PROQFM164_S01g000053</name>
</gene>
<sequence>MIPLFNGSSQIPLGPFGTGLFIVHPTPPCISIGLRADLEIRCCSTPRVDLQRQSIGLEMLQAANQSIAVTGDKVLNSVSMDATLKRSIANAGLRPSQAFLPTDANARFNLFRLPLVPLGD</sequence>
<reference evidence="1" key="1">
    <citation type="journal article" date="2014" name="Nat. Commun.">
        <title>Multiple recent horizontal transfers of a large genomic region in cheese making fungi.</title>
        <authorList>
            <person name="Cheeseman K."/>
            <person name="Ropars J."/>
            <person name="Renault P."/>
            <person name="Dupont J."/>
            <person name="Gouzy J."/>
            <person name="Branca A."/>
            <person name="Abraham A.L."/>
            <person name="Ceppi M."/>
            <person name="Conseiller E."/>
            <person name="Debuchy R."/>
            <person name="Malagnac F."/>
            <person name="Goarin A."/>
            <person name="Silar P."/>
            <person name="Lacoste S."/>
            <person name="Sallet E."/>
            <person name="Bensimon A."/>
            <person name="Giraud T."/>
            <person name="Brygoo Y."/>
        </authorList>
    </citation>
    <scope>NUCLEOTIDE SEQUENCE [LARGE SCALE GENOMIC DNA]</scope>
    <source>
        <strain evidence="1">FM164</strain>
    </source>
</reference>
<proteinExistence type="predicted"/>
<evidence type="ECO:0000313" key="1">
    <source>
        <dbReference type="EMBL" id="CDM26244.1"/>
    </source>
</evidence>
<dbReference type="STRING" id="1365484.W6PWE8"/>
<accession>W6PWE8</accession>
<dbReference type="AlphaFoldDB" id="W6PWE8"/>
<dbReference type="EMBL" id="HG792015">
    <property type="protein sequence ID" value="CDM26244.1"/>
    <property type="molecule type" value="Genomic_DNA"/>
</dbReference>
<dbReference type="Proteomes" id="UP000030686">
    <property type="component" value="Unassembled WGS sequence"/>
</dbReference>